<evidence type="ECO:0000256" key="1">
    <source>
        <dbReference type="SAM" id="MobiDB-lite"/>
    </source>
</evidence>
<dbReference type="EMBL" id="CAJVPY010002767">
    <property type="protein sequence ID" value="CAG8571516.1"/>
    <property type="molecule type" value="Genomic_DNA"/>
</dbReference>
<feature type="compositionally biased region" description="Basic and acidic residues" evidence="1">
    <location>
        <begin position="42"/>
        <end position="57"/>
    </location>
</feature>
<sequence>SSITEVKKKREVLGLLDEEERKPKVNKSLIQRIGGNTIKIAEHNSDSVKKDHRKENWLPKSQKKTKYTDNPDPENNNSIHNMLSKILD</sequence>
<dbReference type="Proteomes" id="UP000789405">
    <property type="component" value="Unassembled WGS sequence"/>
</dbReference>
<organism evidence="2 3">
    <name type="scientific">Dentiscutata erythropus</name>
    <dbReference type="NCBI Taxonomy" id="1348616"/>
    <lineage>
        <taxon>Eukaryota</taxon>
        <taxon>Fungi</taxon>
        <taxon>Fungi incertae sedis</taxon>
        <taxon>Mucoromycota</taxon>
        <taxon>Glomeromycotina</taxon>
        <taxon>Glomeromycetes</taxon>
        <taxon>Diversisporales</taxon>
        <taxon>Gigasporaceae</taxon>
        <taxon>Dentiscutata</taxon>
    </lineage>
</organism>
<accession>A0A9N9BPD2</accession>
<feature type="non-terminal residue" evidence="2">
    <location>
        <position position="1"/>
    </location>
</feature>
<protein>
    <submittedName>
        <fullName evidence="2">23492_t:CDS:1</fullName>
    </submittedName>
</protein>
<reference evidence="2" key="1">
    <citation type="submission" date="2021-06" db="EMBL/GenBank/DDBJ databases">
        <authorList>
            <person name="Kallberg Y."/>
            <person name="Tangrot J."/>
            <person name="Rosling A."/>
        </authorList>
    </citation>
    <scope>NUCLEOTIDE SEQUENCE</scope>
    <source>
        <strain evidence="2">MA453B</strain>
    </source>
</reference>
<evidence type="ECO:0000313" key="2">
    <source>
        <dbReference type="EMBL" id="CAG8571516.1"/>
    </source>
</evidence>
<evidence type="ECO:0000313" key="3">
    <source>
        <dbReference type="Proteomes" id="UP000789405"/>
    </source>
</evidence>
<dbReference type="AlphaFoldDB" id="A0A9N9BPD2"/>
<comment type="caution">
    <text evidence="2">The sequence shown here is derived from an EMBL/GenBank/DDBJ whole genome shotgun (WGS) entry which is preliminary data.</text>
</comment>
<name>A0A9N9BPD2_9GLOM</name>
<proteinExistence type="predicted"/>
<gene>
    <name evidence="2" type="ORF">DERYTH_LOCUS6231</name>
</gene>
<keyword evidence="3" id="KW-1185">Reference proteome</keyword>
<feature type="region of interest" description="Disordered" evidence="1">
    <location>
        <begin position="42"/>
        <end position="88"/>
    </location>
</feature>